<keyword evidence="9 12" id="KW-0238">DNA-binding</keyword>
<dbReference type="FunFam" id="3.40.1440.60:FF:000001">
    <property type="entry name" value="Primosomal protein N"/>
    <property type="match status" value="1"/>
</dbReference>
<keyword evidence="8 12" id="KW-0067">ATP-binding</keyword>
<feature type="binding site" evidence="12">
    <location>
        <position position="533"/>
    </location>
    <ligand>
        <name>Zn(2+)</name>
        <dbReference type="ChEBI" id="CHEBI:29105"/>
        <label>1</label>
    </ligand>
</feature>
<comment type="function">
    <text evidence="12">Initiates the restart of stalled replication forks, which reloads the replicative helicase on sites other than the origin of replication. Recognizes and binds to abandoned replication forks and remodels them to uncover a helicase loading site. Promotes assembly of the primosome at these replication forks.</text>
</comment>
<dbReference type="PANTHER" id="PTHR30580:SF0">
    <property type="entry name" value="PRIMOSOMAL PROTEIN N"/>
    <property type="match status" value="1"/>
</dbReference>
<gene>
    <name evidence="12 14" type="primary">priA</name>
    <name evidence="14" type="ORF">CRI94_13840</name>
</gene>
<dbReference type="EC" id="5.6.2.4" evidence="12"/>
<dbReference type="InterPro" id="IPR001650">
    <property type="entry name" value="Helicase_C-like"/>
</dbReference>
<evidence type="ECO:0000313" key="14">
    <source>
        <dbReference type="EMBL" id="PEN12594.1"/>
    </source>
</evidence>
<dbReference type="CDD" id="cd17929">
    <property type="entry name" value="DEXHc_priA"/>
    <property type="match status" value="1"/>
</dbReference>
<accession>A0A2A8CVH6</accession>
<evidence type="ECO:0000256" key="10">
    <source>
        <dbReference type="ARBA" id="ARBA00023235"/>
    </source>
</evidence>
<dbReference type="GO" id="GO:0006302">
    <property type="term" value="P:double-strand break repair"/>
    <property type="evidence" value="ECO:0007669"/>
    <property type="project" value="InterPro"/>
</dbReference>
<dbReference type="InterPro" id="IPR027417">
    <property type="entry name" value="P-loop_NTPase"/>
</dbReference>
<feature type="binding site" evidence="12">
    <location>
        <position position="576"/>
    </location>
    <ligand>
        <name>Zn(2+)</name>
        <dbReference type="ChEBI" id="CHEBI:29105"/>
        <label>1</label>
    </ligand>
</feature>
<dbReference type="InterPro" id="IPR041236">
    <property type="entry name" value="PriA_C"/>
</dbReference>
<comment type="similarity">
    <text evidence="12">Belongs to the helicase family. PriA subfamily.</text>
</comment>
<dbReference type="InterPro" id="IPR005259">
    <property type="entry name" value="PriA"/>
</dbReference>
<comment type="cofactor">
    <cofactor evidence="12">
        <name>Zn(2+)</name>
        <dbReference type="ChEBI" id="CHEBI:29105"/>
    </cofactor>
    <text evidence="12">Binds 2 zinc ions per subunit.</text>
</comment>
<evidence type="ECO:0000259" key="13">
    <source>
        <dbReference type="PROSITE" id="PS51192"/>
    </source>
</evidence>
<feature type="binding site" evidence="12">
    <location>
        <position position="539"/>
    </location>
    <ligand>
        <name>Zn(2+)</name>
        <dbReference type="ChEBI" id="CHEBI:29105"/>
        <label>2</label>
    </ligand>
</feature>
<feature type="binding site" evidence="12">
    <location>
        <position position="530"/>
    </location>
    <ligand>
        <name>Zn(2+)</name>
        <dbReference type="ChEBI" id="CHEBI:29105"/>
        <label>1</label>
    </ligand>
</feature>
<keyword evidence="7 12" id="KW-0862">Zinc</keyword>
<dbReference type="AlphaFoldDB" id="A0A2A8CVH6"/>
<evidence type="ECO:0000256" key="8">
    <source>
        <dbReference type="ARBA" id="ARBA00022840"/>
    </source>
</evidence>
<keyword evidence="5 12" id="KW-0378">Hydrolase</keyword>
<evidence type="ECO:0000313" key="15">
    <source>
        <dbReference type="Proteomes" id="UP000220102"/>
    </source>
</evidence>
<dbReference type="InterPro" id="IPR042115">
    <property type="entry name" value="PriA_3primeBD_sf"/>
</dbReference>
<sequence length="826" mass="91436">MTTVDVVLPVPVDQTYTYGVPTEMRDTVDIGHRVLVPFGKRRLTGVVASEGPDPESVDFALKDILDVLDERPACSEEMLRLTKWIANYYVCSWGEAIKAALPSGINVKSTHRLRRTEEPPGQWVEHEQAGPLLADLEGRDDTTLSAIRKRLGTTVPLGLVRRLAAEGILEVNTQLSDARVSAKTATYVRFSAAFQHPSAAADLVEQLRGSKQKALIEALAGFREEGTPEPLRTDLLERAEASHSSLNSLVDKGMVETVEKEVVRSPLDDLPDPGPAPDHTLHPSQQEAYDAVARAVEDQSYQTFLLHGITGSGKTEVYIAALKDVLAQGRTGIILVPEIALTPQTVQRFRSHFGDTIAVLHSQMSMGERFDAWRQLRDGELSIAIGPRSAVLAPMDNLGLIVVDEEHESSYKQFDPAPRYHARDVAVMRAYLNDAVCVLGSATPSLESVMNAEWGKYTRLNMPERVPDSSGTSAELPNVEIVDLTLQKRKHQLEGALSEPLRAAIRARIDRGEQTILLQNRRGFAPVIECCDCGWAPLCRDCSVTMTVHKTRSGGRMLQCHYCGRTEPTMRACPSCNSQDLHQIGTGTQRVEDELNDVFPDAEVLRMDRDSTRKKHGHHKILSQFRNGADILLGTQMIAKGLDFSRVTLVGVVDADVGLLLPDFRAEERTFQLLTQVAGRAGRADLRGEVILQTRNPEHKALQFALDHDFDGFAASELEDRKILSYPPFGHLATVEFRGPKEARVERLAENWTKALRKHSASDVLIGDPSPASVKRVKKQFRYRTVLKSRQSQKHLQSALRRTEQSFGSVPNGYHVSIDVDAVGLL</sequence>
<organism evidence="14 15">
    <name type="scientific">Longibacter salinarum</name>
    <dbReference type="NCBI Taxonomy" id="1850348"/>
    <lineage>
        <taxon>Bacteria</taxon>
        <taxon>Pseudomonadati</taxon>
        <taxon>Rhodothermota</taxon>
        <taxon>Rhodothermia</taxon>
        <taxon>Rhodothermales</taxon>
        <taxon>Salisaetaceae</taxon>
        <taxon>Longibacter</taxon>
    </lineage>
</organism>
<dbReference type="CDD" id="cd18804">
    <property type="entry name" value="SF2_C_priA"/>
    <property type="match status" value="1"/>
</dbReference>
<name>A0A2A8CVH6_9BACT</name>
<dbReference type="PANTHER" id="PTHR30580">
    <property type="entry name" value="PRIMOSOMAL PROTEIN N"/>
    <property type="match status" value="1"/>
</dbReference>
<evidence type="ECO:0000256" key="4">
    <source>
        <dbReference type="ARBA" id="ARBA00022741"/>
    </source>
</evidence>
<evidence type="ECO:0000256" key="1">
    <source>
        <dbReference type="ARBA" id="ARBA00022515"/>
    </source>
</evidence>
<comment type="catalytic activity">
    <reaction evidence="12">
        <text>Couples ATP hydrolysis with the unwinding of duplex DNA by translocating in the 3'-5' direction.</text>
        <dbReference type="EC" id="5.6.2.4"/>
    </reaction>
</comment>
<dbReference type="Gene3D" id="3.40.50.300">
    <property type="entry name" value="P-loop containing nucleotide triphosphate hydrolases"/>
    <property type="match status" value="2"/>
</dbReference>
<dbReference type="InterPro" id="IPR040498">
    <property type="entry name" value="PriA_CRR"/>
</dbReference>
<evidence type="ECO:0000256" key="11">
    <source>
        <dbReference type="ARBA" id="ARBA00048988"/>
    </source>
</evidence>
<dbReference type="Proteomes" id="UP000220102">
    <property type="component" value="Unassembled WGS sequence"/>
</dbReference>
<dbReference type="GO" id="GO:0006270">
    <property type="term" value="P:DNA replication initiation"/>
    <property type="evidence" value="ECO:0007669"/>
    <property type="project" value="TreeGrafter"/>
</dbReference>
<feature type="binding site" evidence="12">
    <location>
        <position position="563"/>
    </location>
    <ligand>
        <name>Zn(2+)</name>
        <dbReference type="ChEBI" id="CHEBI:29105"/>
        <label>2</label>
    </ligand>
</feature>
<comment type="caution">
    <text evidence="14">The sequence shown here is derived from an EMBL/GenBank/DDBJ whole genome shotgun (WGS) entry which is preliminary data.</text>
</comment>
<dbReference type="Pfam" id="PF17764">
    <property type="entry name" value="PriA_3primeBD"/>
    <property type="match status" value="1"/>
</dbReference>
<reference evidence="14 15" key="1">
    <citation type="submission" date="2017-10" db="EMBL/GenBank/DDBJ databases">
        <title>Draft genome of Longibacter Salinarum.</title>
        <authorList>
            <person name="Goh K.M."/>
            <person name="Shamsir M.S."/>
            <person name="Lim S.W."/>
        </authorList>
    </citation>
    <scope>NUCLEOTIDE SEQUENCE [LARGE SCALE GENOMIC DNA]</scope>
    <source>
        <strain evidence="14 15">KCTC 52045</strain>
    </source>
</reference>
<evidence type="ECO:0000256" key="2">
    <source>
        <dbReference type="ARBA" id="ARBA00022705"/>
    </source>
</evidence>
<dbReference type="GO" id="GO:1990077">
    <property type="term" value="C:primosome complex"/>
    <property type="evidence" value="ECO:0007669"/>
    <property type="project" value="UniProtKB-UniRule"/>
</dbReference>
<dbReference type="SMART" id="SM00487">
    <property type="entry name" value="DEXDc"/>
    <property type="match status" value="1"/>
</dbReference>
<proteinExistence type="inferred from homology"/>
<dbReference type="Pfam" id="PF18074">
    <property type="entry name" value="PriA_C"/>
    <property type="match status" value="1"/>
</dbReference>
<dbReference type="GO" id="GO:0043138">
    <property type="term" value="F:3'-5' DNA helicase activity"/>
    <property type="evidence" value="ECO:0007669"/>
    <property type="project" value="UniProtKB-EC"/>
</dbReference>
<feature type="binding site" evidence="12">
    <location>
        <position position="560"/>
    </location>
    <ligand>
        <name>Zn(2+)</name>
        <dbReference type="ChEBI" id="CHEBI:29105"/>
        <label>2</label>
    </ligand>
</feature>
<dbReference type="GO" id="GO:0005524">
    <property type="term" value="F:ATP binding"/>
    <property type="evidence" value="ECO:0007669"/>
    <property type="project" value="UniProtKB-UniRule"/>
</dbReference>
<dbReference type="InterPro" id="IPR014001">
    <property type="entry name" value="Helicase_ATP-bd"/>
</dbReference>
<dbReference type="Pfam" id="PF18319">
    <property type="entry name" value="Zn_ribbon_PriA"/>
    <property type="match status" value="1"/>
</dbReference>
<evidence type="ECO:0000256" key="6">
    <source>
        <dbReference type="ARBA" id="ARBA00022806"/>
    </source>
</evidence>
<keyword evidence="1 12" id="KW-0639">Primosome</keyword>
<comment type="subunit">
    <text evidence="12">Component of the replication restart primosome.</text>
</comment>
<dbReference type="Pfam" id="PF00270">
    <property type="entry name" value="DEAD"/>
    <property type="match status" value="1"/>
</dbReference>
<feature type="binding site" evidence="12">
    <location>
        <position position="573"/>
    </location>
    <ligand>
        <name>Zn(2+)</name>
        <dbReference type="ChEBI" id="CHEBI:29105"/>
        <label>1</label>
    </ligand>
</feature>
<dbReference type="FunFam" id="3.40.50.300:FF:000489">
    <property type="entry name" value="Primosome assembly protein PriA"/>
    <property type="match status" value="1"/>
</dbReference>
<evidence type="ECO:0000256" key="9">
    <source>
        <dbReference type="ARBA" id="ARBA00023125"/>
    </source>
</evidence>
<dbReference type="InterPro" id="IPR041222">
    <property type="entry name" value="PriA_3primeBD"/>
</dbReference>
<keyword evidence="6 12" id="KW-0347">Helicase</keyword>
<keyword evidence="2 12" id="KW-0235">DNA replication</keyword>
<dbReference type="Gene3D" id="3.40.1440.60">
    <property type="entry name" value="PriA, 3(prime) DNA-binding domain"/>
    <property type="match status" value="1"/>
</dbReference>
<dbReference type="NCBIfam" id="TIGR00595">
    <property type="entry name" value="priA"/>
    <property type="match status" value="1"/>
</dbReference>
<feature type="domain" description="Helicase ATP-binding" evidence="13">
    <location>
        <begin position="295"/>
        <end position="462"/>
    </location>
</feature>
<feature type="binding site" evidence="12">
    <location>
        <position position="542"/>
    </location>
    <ligand>
        <name>Zn(2+)</name>
        <dbReference type="ChEBI" id="CHEBI:29105"/>
        <label>2</label>
    </ligand>
</feature>
<dbReference type="RefSeq" id="WP_098076928.1">
    <property type="nucleotide sequence ID" value="NZ_PDEQ01000007.1"/>
</dbReference>
<keyword evidence="15" id="KW-1185">Reference proteome</keyword>
<dbReference type="PROSITE" id="PS51192">
    <property type="entry name" value="HELICASE_ATP_BIND_1"/>
    <property type="match status" value="1"/>
</dbReference>
<protein>
    <recommendedName>
        <fullName evidence="12">Replication restart protein PriA</fullName>
    </recommendedName>
    <alternativeName>
        <fullName evidence="12">ATP-dependent DNA helicase PriA</fullName>
        <ecNumber evidence="12">5.6.2.4</ecNumber>
    </alternativeName>
    <alternativeName>
        <fullName evidence="12">DNA 3'-5' helicase PriA</fullName>
    </alternativeName>
</protein>
<dbReference type="SMART" id="SM00490">
    <property type="entry name" value="HELICc"/>
    <property type="match status" value="1"/>
</dbReference>
<dbReference type="InterPro" id="IPR011545">
    <property type="entry name" value="DEAD/DEAH_box_helicase_dom"/>
</dbReference>
<dbReference type="HAMAP" id="MF_00983">
    <property type="entry name" value="PriA"/>
    <property type="match status" value="1"/>
</dbReference>
<dbReference type="Pfam" id="PF00271">
    <property type="entry name" value="Helicase_C"/>
    <property type="match status" value="1"/>
</dbReference>
<keyword evidence="3 12" id="KW-0479">Metal-binding</keyword>
<dbReference type="SUPFAM" id="SSF52540">
    <property type="entry name" value="P-loop containing nucleoside triphosphate hydrolases"/>
    <property type="match status" value="2"/>
</dbReference>
<dbReference type="GO" id="GO:0016887">
    <property type="term" value="F:ATP hydrolysis activity"/>
    <property type="evidence" value="ECO:0007669"/>
    <property type="project" value="RHEA"/>
</dbReference>
<dbReference type="GO" id="GO:0006269">
    <property type="term" value="P:DNA replication, synthesis of primer"/>
    <property type="evidence" value="ECO:0007669"/>
    <property type="project" value="UniProtKB-KW"/>
</dbReference>
<evidence type="ECO:0000256" key="12">
    <source>
        <dbReference type="HAMAP-Rule" id="MF_00983"/>
    </source>
</evidence>
<dbReference type="GO" id="GO:0003677">
    <property type="term" value="F:DNA binding"/>
    <property type="evidence" value="ECO:0007669"/>
    <property type="project" value="UniProtKB-UniRule"/>
</dbReference>
<evidence type="ECO:0000256" key="7">
    <source>
        <dbReference type="ARBA" id="ARBA00022833"/>
    </source>
</evidence>
<dbReference type="EMBL" id="PDEQ01000007">
    <property type="protein sequence ID" value="PEN12594.1"/>
    <property type="molecule type" value="Genomic_DNA"/>
</dbReference>
<evidence type="ECO:0000256" key="3">
    <source>
        <dbReference type="ARBA" id="ARBA00022723"/>
    </source>
</evidence>
<dbReference type="GO" id="GO:0008270">
    <property type="term" value="F:zinc ion binding"/>
    <property type="evidence" value="ECO:0007669"/>
    <property type="project" value="UniProtKB-UniRule"/>
</dbReference>
<keyword evidence="4 12" id="KW-0547">Nucleotide-binding</keyword>
<evidence type="ECO:0000256" key="5">
    <source>
        <dbReference type="ARBA" id="ARBA00022801"/>
    </source>
</evidence>
<keyword evidence="10 12" id="KW-0413">Isomerase</keyword>
<comment type="catalytic activity">
    <reaction evidence="11 12">
        <text>ATP + H2O = ADP + phosphate + H(+)</text>
        <dbReference type="Rhea" id="RHEA:13065"/>
        <dbReference type="ChEBI" id="CHEBI:15377"/>
        <dbReference type="ChEBI" id="CHEBI:15378"/>
        <dbReference type="ChEBI" id="CHEBI:30616"/>
        <dbReference type="ChEBI" id="CHEBI:43474"/>
        <dbReference type="ChEBI" id="CHEBI:456216"/>
        <dbReference type="EC" id="5.6.2.4"/>
    </reaction>
</comment>
<dbReference type="OrthoDB" id="9759544at2"/>
<dbReference type="GO" id="GO:0006310">
    <property type="term" value="P:DNA recombination"/>
    <property type="evidence" value="ECO:0007669"/>
    <property type="project" value="InterPro"/>
</dbReference>